<comment type="caution">
    <text evidence="1">The sequence shown here is derived from an EMBL/GenBank/DDBJ whole genome shotgun (WGS) entry which is preliminary data.</text>
</comment>
<gene>
    <name evidence="1" type="ORF">RchiOBHm_Chr3g0449011</name>
</gene>
<dbReference type="Gramene" id="PRQ41641">
    <property type="protein sequence ID" value="PRQ41641"/>
    <property type="gene ID" value="RchiOBHm_Chr3g0449011"/>
</dbReference>
<organism evidence="1 2">
    <name type="scientific">Rosa chinensis</name>
    <name type="common">China rose</name>
    <dbReference type="NCBI Taxonomy" id="74649"/>
    <lineage>
        <taxon>Eukaryota</taxon>
        <taxon>Viridiplantae</taxon>
        <taxon>Streptophyta</taxon>
        <taxon>Embryophyta</taxon>
        <taxon>Tracheophyta</taxon>
        <taxon>Spermatophyta</taxon>
        <taxon>Magnoliopsida</taxon>
        <taxon>eudicotyledons</taxon>
        <taxon>Gunneridae</taxon>
        <taxon>Pentapetalae</taxon>
        <taxon>rosids</taxon>
        <taxon>fabids</taxon>
        <taxon>Rosales</taxon>
        <taxon>Rosaceae</taxon>
        <taxon>Rosoideae</taxon>
        <taxon>Rosoideae incertae sedis</taxon>
        <taxon>Rosa</taxon>
    </lineage>
</organism>
<dbReference type="AlphaFoldDB" id="A0A2P6R5F1"/>
<dbReference type="EMBL" id="PDCK01000041">
    <property type="protein sequence ID" value="PRQ41641.1"/>
    <property type="molecule type" value="Genomic_DNA"/>
</dbReference>
<keyword evidence="2" id="KW-1185">Reference proteome</keyword>
<sequence>MQIKIHAYNNKVGMRSEVSNYTSIRAGLSRFYTFKSRNRNRNREHIIGSGMMFFVSRTDIEPNRPYSGRFLGFSVPRSVRVLFRFFGFRFQVRFGSTNGSSVFSYRKTVFQPFLVCSFQFS</sequence>
<reference evidence="1 2" key="1">
    <citation type="journal article" date="2018" name="Nat. Genet.">
        <title>The Rosa genome provides new insights in the design of modern roses.</title>
        <authorList>
            <person name="Bendahmane M."/>
        </authorList>
    </citation>
    <scope>NUCLEOTIDE SEQUENCE [LARGE SCALE GENOMIC DNA]</scope>
    <source>
        <strain evidence="2">cv. Old Blush</strain>
    </source>
</reference>
<protein>
    <submittedName>
        <fullName evidence="1">Uncharacterized protein</fullName>
    </submittedName>
</protein>
<dbReference type="Proteomes" id="UP000238479">
    <property type="component" value="Chromosome 3"/>
</dbReference>
<accession>A0A2P6R5F1</accession>
<evidence type="ECO:0000313" key="1">
    <source>
        <dbReference type="EMBL" id="PRQ41641.1"/>
    </source>
</evidence>
<proteinExistence type="predicted"/>
<evidence type="ECO:0000313" key="2">
    <source>
        <dbReference type="Proteomes" id="UP000238479"/>
    </source>
</evidence>
<name>A0A2P6R5F1_ROSCH</name>